<proteinExistence type="predicted"/>
<dbReference type="Proteomes" id="UP000289482">
    <property type="component" value="Unassembled WGS sequence"/>
</dbReference>
<name>A0A4Q1QQ25_9ACTN</name>
<accession>A0A4Q1QQ25</accession>
<reference evidence="1 2" key="1">
    <citation type="submission" date="2019-01" db="EMBL/GenBank/DDBJ databases">
        <title>Draft genome sequences of the type strain Streptomyces sioyaensis DSM 40032 and its novel strain, TM32, a thermotolerant antibiotics-producing actinobacterium.</title>
        <authorList>
            <person name="Nakaew N."/>
            <person name="Lumyong S."/>
            <person name="Sloan W.T."/>
            <person name="Sungthong R."/>
        </authorList>
    </citation>
    <scope>NUCLEOTIDE SEQUENCE [LARGE SCALE GENOMIC DNA]</scope>
    <source>
        <strain evidence="1 2">DSM 40032</strain>
    </source>
</reference>
<evidence type="ECO:0000313" key="2">
    <source>
        <dbReference type="Proteomes" id="UP000289482"/>
    </source>
</evidence>
<organism evidence="1 2">
    <name type="scientific">Streptomyces sioyaensis</name>
    <dbReference type="NCBI Taxonomy" id="67364"/>
    <lineage>
        <taxon>Bacteria</taxon>
        <taxon>Bacillati</taxon>
        <taxon>Actinomycetota</taxon>
        <taxon>Actinomycetes</taxon>
        <taxon>Kitasatosporales</taxon>
        <taxon>Streptomycetaceae</taxon>
        <taxon>Streptomyces</taxon>
    </lineage>
</organism>
<keyword evidence="2" id="KW-1185">Reference proteome</keyword>
<dbReference type="EMBL" id="SDIF01000079">
    <property type="protein sequence ID" value="RXS64065.1"/>
    <property type="molecule type" value="Genomic_DNA"/>
</dbReference>
<comment type="caution">
    <text evidence="1">The sequence shown here is derived from an EMBL/GenBank/DDBJ whole genome shotgun (WGS) entry which is preliminary data.</text>
</comment>
<gene>
    <name evidence="1" type="ORF">EST54_23565</name>
</gene>
<dbReference type="AlphaFoldDB" id="A0A4Q1QQ25"/>
<sequence length="97" mass="10443">MPTTDPTPNERAPLHVEVVRDGVPTPLDADEIRVTLPNGIVFHLAHGQDPAGSVVAEIPFEGPDAEEFSHFLVRPGAANLLFLNAERHVRRTGEGCG</sequence>
<dbReference type="GeneID" id="95780894"/>
<dbReference type="RefSeq" id="WP_129249722.1">
    <property type="nucleotide sequence ID" value="NZ_JABZEL010000002.1"/>
</dbReference>
<protein>
    <submittedName>
        <fullName evidence="1">Uncharacterized protein</fullName>
    </submittedName>
</protein>
<evidence type="ECO:0000313" key="1">
    <source>
        <dbReference type="EMBL" id="RXS64065.1"/>
    </source>
</evidence>